<sequence length="116" mass="12912">MIEGLFFIFLFLVIGEAISKAAGLPVPGNVIGMVLLTFALTRGWVSLERVRGVAEVLVKNMAFLFVPPGVGLMVYFDLLRKEWLAIAVSWFLSTLVVLAVVGFLQKRLEERKERDG</sequence>
<feature type="transmembrane region" description="Helical" evidence="6">
    <location>
        <begin position="29"/>
        <end position="45"/>
    </location>
</feature>
<proteinExistence type="predicted"/>
<evidence type="ECO:0000256" key="6">
    <source>
        <dbReference type="SAM" id="Phobius"/>
    </source>
</evidence>
<dbReference type="Pfam" id="PF03788">
    <property type="entry name" value="LrgA"/>
    <property type="match status" value="1"/>
</dbReference>
<dbReference type="EMBL" id="FOUU01000014">
    <property type="protein sequence ID" value="SFN09121.1"/>
    <property type="molecule type" value="Genomic_DNA"/>
</dbReference>
<dbReference type="RefSeq" id="WP_093396447.1">
    <property type="nucleotide sequence ID" value="NZ_FOUU01000014.1"/>
</dbReference>
<evidence type="ECO:0000313" key="7">
    <source>
        <dbReference type="EMBL" id="SFN09121.1"/>
    </source>
</evidence>
<dbReference type="InterPro" id="IPR005538">
    <property type="entry name" value="LrgA/CidA"/>
</dbReference>
<dbReference type="OrthoDB" id="385012at2"/>
<evidence type="ECO:0000256" key="3">
    <source>
        <dbReference type="ARBA" id="ARBA00022692"/>
    </source>
</evidence>
<accession>A0A1I4W6C1</accession>
<name>A0A1I4W6C1_9BACT</name>
<evidence type="ECO:0000256" key="5">
    <source>
        <dbReference type="ARBA" id="ARBA00023136"/>
    </source>
</evidence>
<dbReference type="AlphaFoldDB" id="A0A1I4W6C1"/>
<dbReference type="Proteomes" id="UP000199611">
    <property type="component" value="Unassembled WGS sequence"/>
</dbReference>
<dbReference type="GO" id="GO:0005886">
    <property type="term" value="C:plasma membrane"/>
    <property type="evidence" value="ECO:0007669"/>
    <property type="project" value="UniProtKB-SubCell"/>
</dbReference>
<dbReference type="STRING" id="39841.SAMN05660836_02631"/>
<comment type="subcellular location">
    <subcellularLocation>
        <location evidence="1">Cell membrane</location>
        <topology evidence="1">Multi-pass membrane protein</topology>
    </subcellularLocation>
</comment>
<feature type="transmembrane region" description="Helical" evidence="6">
    <location>
        <begin position="82"/>
        <end position="104"/>
    </location>
</feature>
<evidence type="ECO:0000256" key="1">
    <source>
        <dbReference type="ARBA" id="ARBA00004651"/>
    </source>
</evidence>
<dbReference type="PANTHER" id="PTHR33931">
    <property type="entry name" value="HOLIN-LIKE PROTEIN CIDA-RELATED"/>
    <property type="match status" value="1"/>
</dbReference>
<keyword evidence="8" id="KW-1185">Reference proteome</keyword>
<feature type="transmembrane region" description="Helical" evidence="6">
    <location>
        <begin position="57"/>
        <end position="76"/>
    </location>
</feature>
<evidence type="ECO:0000313" key="8">
    <source>
        <dbReference type="Proteomes" id="UP000199611"/>
    </source>
</evidence>
<evidence type="ECO:0000256" key="4">
    <source>
        <dbReference type="ARBA" id="ARBA00022989"/>
    </source>
</evidence>
<keyword evidence="5 6" id="KW-0472">Membrane</keyword>
<reference evidence="7 8" key="1">
    <citation type="submission" date="2016-10" db="EMBL/GenBank/DDBJ databases">
        <authorList>
            <person name="de Groot N.N."/>
        </authorList>
    </citation>
    <scope>NUCLEOTIDE SEQUENCE [LARGE SCALE GENOMIC DNA]</scope>
    <source>
        <strain evidence="7 8">DSM 9990</strain>
    </source>
</reference>
<dbReference type="PANTHER" id="PTHR33931:SF2">
    <property type="entry name" value="HOLIN-LIKE PROTEIN CIDA"/>
    <property type="match status" value="1"/>
</dbReference>
<keyword evidence="4 6" id="KW-1133">Transmembrane helix</keyword>
<keyword evidence="2" id="KW-1003">Cell membrane</keyword>
<protein>
    <submittedName>
        <fullName evidence="7">Holin-like protein</fullName>
    </submittedName>
</protein>
<gene>
    <name evidence="7" type="ORF">SAMN05660836_02631</name>
</gene>
<organism evidence="7 8">
    <name type="scientific">Thermodesulforhabdus norvegica</name>
    <dbReference type="NCBI Taxonomy" id="39841"/>
    <lineage>
        <taxon>Bacteria</taxon>
        <taxon>Pseudomonadati</taxon>
        <taxon>Thermodesulfobacteriota</taxon>
        <taxon>Syntrophobacteria</taxon>
        <taxon>Syntrophobacterales</taxon>
        <taxon>Thermodesulforhabdaceae</taxon>
        <taxon>Thermodesulforhabdus</taxon>
    </lineage>
</organism>
<evidence type="ECO:0000256" key="2">
    <source>
        <dbReference type="ARBA" id="ARBA00022475"/>
    </source>
</evidence>
<keyword evidence="3 6" id="KW-0812">Transmembrane</keyword>